<dbReference type="InterPro" id="IPR052021">
    <property type="entry name" value="Type-I_RS_S_subunit"/>
</dbReference>
<dbReference type="GO" id="GO:0009307">
    <property type="term" value="P:DNA restriction-modification system"/>
    <property type="evidence" value="ECO:0007669"/>
    <property type="project" value="UniProtKB-KW"/>
</dbReference>
<proteinExistence type="inferred from homology"/>
<accession>A0A5R8P5R8</accession>
<comment type="caution">
    <text evidence="5">The sequence shown here is derived from an EMBL/GenBank/DDBJ whole genome shotgun (WGS) entry which is preliminary data.</text>
</comment>
<dbReference type="Pfam" id="PF01420">
    <property type="entry name" value="Methylase_S"/>
    <property type="match status" value="2"/>
</dbReference>
<sequence>MSSIPWLGQSIFPVGQLKRAYEVSLGKMLQTVPATPTDKQHPYLKSASVQWGRVIADVSNQMWCSVSEARALEVLPGDLLVCEGGDVGRAALYSGPNGFVFQNSLHRVRSRDGSDLRYLYYLLSALHASNWLDVICNKATIRHFTSEKVATLEIPIPPPEEQRRIADFLDAETSRIDQMIVITDAQQAALKERMTEEIRQATTVGSGAGKPTGLSWMPLMNENWRLAKVGHEFLTGSGTTPRSVDESYFDGPNPWVNSGDLNDGTVMTTSKFLSDRALADYSALKVHRAGALVVAMYGQGETKGRTGILGIGACVNQACCVLEPIGGVSVQFAQFWFRAHKQGVVAMAMGAGQPNLSQELLRQVRMPVPGLAEQHAIVRDLEVSERQVGAQATLLQSRVRLLAERRQALITAAVTGQFDVSTASGRNTTQGV</sequence>
<dbReference type="Proteomes" id="UP000308349">
    <property type="component" value="Unassembled WGS sequence"/>
</dbReference>
<dbReference type="InterPro" id="IPR000055">
    <property type="entry name" value="Restrct_endonuc_typeI_TRD"/>
</dbReference>
<feature type="domain" description="Type I restriction modification DNA specificity" evidence="4">
    <location>
        <begin position="77"/>
        <end position="173"/>
    </location>
</feature>
<keyword evidence="3" id="KW-0238">DNA-binding</keyword>
<evidence type="ECO:0000256" key="2">
    <source>
        <dbReference type="ARBA" id="ARBA00022747"/>
    </source>
</evidence>
<protein>
    <recommendedName>
        <fullName evidence="4">Type I restriction modification DNA specificity domain-containing protein</fullName>
    </recommendedName>
</protein>
<feature type="domain" description="Type I restriction modification DNA specificity" evidence="4">
    <location>
        <begin position="236"/>
        <end position="383"/>
    </location>
</feature>
<evidence type="ECO:0000256" key="1">
    <source>
        <dbReference type="ARBA" id="ARBA00010923"/>
    </source>
</evidence>
<organism evidence="5 6">
    <name type="scientific">Nocardia cyriacigeorgica</name>
    <dbReference type="NCBI Taxonomy" id="135487"/>
    <lineage>
        <taxon>Bacteria</taxon>
        <taxon>Bacillati</taxon>
        <taxon>Actinomycetota</taxon>
        <taxon>Actinomycetes</taxon>
        <taxon>Mycobacteriales</taxon>
        <taxon>Nocardiaceae</taxon>
        <taxon>Nocardia</taxon>
    </lineage>
</organism>
<comment type="similarity">
    <text evidence="1">Belongs to the type-I restriction system S methylase family.</text>
</comment>
<evidence type="ECO:0000256" key="3">
    <source>
        <dbReference type="ARBA" id="ARBA00023125"/>
    </source>
</evidence>
<dbReference type="PANTHER" id="PTHR30408:SF12">
    <property type="entry name" value="TYPE I RESTRICTION ENZYME MJAVIII SPECIFICITY SUBUNIT"/>
    <property type="match status" value="1"/>
</dbReference>
<dbReference type="GO" id="GO:0003677">
    <property type="term" value="F:DNA binding"/>
    <property type="evidence" value="ECO:0007669"/>
    <property type="project" value="UniProtKB-KW"/>
</dbReference>
<dbReference type="PANTHER" id="PTHR30408">
    <property type="entry name" value="TYPE-1 RESTRICTION ENZYME ECOKI SPECIFICITY PROTEIN"/>
    <property type="match status" value="1"/>
</dbReference>
<evidence type="ECO:0000313" key="5">
    <source>
        <dbReference type="EMBL" id="TLF93659.1"/>
    </source>
</evidence>
<evidence type="ECO:0000259" key="4">
    <source>
        <dbReference type="Pfam" id="PF01420"/>
    </source>
</evidence>
<dbReference type="Gene3D" id="3.90.220.20">
    <property type="entry name" value="DNA methylase specificity domains"/>
    <property type="match status" value="2"/>
</dbReference>
<dbReference type="InterPro" id="IPR044946">
    <property type="entry name" value="Restrct_endonuc_typeI_TRD_sf"/>
</dbReference>
<dbReference type="CDD" id="cd17280">
    <property type="entry name" value="RMtype1_S_MspEN3ORF6650P_TRD2-CR2_like"/>
    <property type="match status" value="1"/>
</dbReference>
<gene>
    <name evidence="5" type="ORF">FEK35_29230</name>
</gene>
<keyword evidence="2" id="KW-0680">Restriction system</keyword>
<reference evidence="5 6" key="1">
    <citation type="submission" date="2019-05" db="EMBL/GenBank/DDBJ databases">
        <title>Genomes sequences of two Nocardia cyriacigeorgica environmental isolates, type strains Nocardia asteroides ATCC 19247 and Nocardia cyriacigeorgica DSM 44484.</title>
        <authorList>
            <person name="Vautrin F."/>
            <person name="Bergeron E."/>
            <person name="Dubost A."/>
            <person name="Abrouk D."/>
            <person name="Rodriguez Nava V."/>
            <person name="Pujic P."/>
        </authorList>
    </citation>
    <scope>NUCLEOTIDE SEQUENCE [LARGE SCALE GENOMIC DNA]</scope>
    <source>
        <strain evidence="5 6">EML 1456</strain>
    </source>
</reference>
<dbReference type="AlphaFoldDB" id="A0A5R8P5R8"/>
<dbReference type="OrthoDB" id="3197085at2"/>
<dbReference type="SUPFAM" id="SSF116734">
    <property type="entry name" value="DNA methylase specificity domain"/>
    <property type="match status" value="2"/>
</dbReference>
<evidence type="ECO:0000313" key="6">
    <source>
        <dbReference type="Proteomes" id="UP000308349"/>
    </source>
</evidence>
<dbReference type="EMBL" id="VBUU01000048">
    <property type="protein sequence ID" value="TLF93659.1"/>
    <property type="molecule type" value="Genomic_DNA"/>
</dbReference>
<name>A0A5R8P5R8_9NOCA</name>